<evidence type="ECO:0000256" key="2">
    <source>
        <dbReference type="ARBA" id="ARBA00022679"/>
    </source>
</evidence>
<dbReference type="InterPro" id="IPR018483">
    <property type="entry name" value="Carb_kinase_FGGY_CS"/>
</dbReference>
<organism evidence="11 12">
    <name type="scientific">Arcanobacterium phocisimile</name>
    <dbReference type="NCBI Taxonomy" id="1302235"/>
    <lineage>
        <taxon>Bacteria</taxon>
        <taxon>Bacillati</taxon>
        <taxon>Actinomycetota</taxon>
        <taxon>Actinomycetes</taxon>
        <taxon>Actinomycetales</taxon>
        <taxon>Actinomycetaceae</taxon>
        <taxon>Arcanobacterium</taxon>
    </lineage>
</organism>
<feature type="binding site" evidence="7">
    <location>
        <position position="314"/>
    </location>
    <ligand>
        <name>ADP</name>
        <dbReference type="ChEBI" id="CHEBI:456216"/>
    </ligand>
</feature>
<evidence type="ECO:0000313" key="11">
    <source>
        <dbReference type="EMBL" id="QRV02426.1"/>
    </source>
</evidence>
<feature type="domain" description="Carbohydrate kinase FGGY C-terminal" evidence="10">
    <location>
        <begin position="265"/>
        <end position="454"/>
    </location>
</feature>
<feature type="binding site" evidence="7">
    <location>
        <position position="16"/>
    </location>
    <ligand>
        <name>ATP</name>
        <dbReference type="ChEBI" id="CHEBI:30616"/>
    </ligand>
</feature>
<dbReference type="InterPro" id="IPR005999">
    <property type="entry name" value="Glycerol_kin"/>
</dbReference>
<evidence type="ECO:0000256" key="7">
    <source>
        <dbReference type="HAMAP-Rule" id="MF_00186"/>
    </source>
</evidence>
<feature type="binding site" evidence="7">
    <location>
        <position position="248"/>
    </location>
    <ligand>
        <name>sn-glycerol 3-phosphate</name>
        <dbReference type="ChEBI" id="CHEBI:57597"/>
    </ligand>
</feature>
<evidence type="ECO:0000259" key="10">
    <source>
        <dbReference type="Pfam" id="PF02782"/>
    </source>
</evidence>
<proteinExistence type="inferred from homology"/>
<comment type="pathway">
    <text evidence="7">Polyol metabolism; glycerol degradation via glycerol kinase pathway; sn-glycerol 3-phosphate from glycerol: step 1/1.</text>
</comment>
<dbReference type="PROSITE" id="PS00933">
    <property type="entry name" value="FGGY_KINASES_1"/>
    <property type="match status" value="1"/>
</dbReference>
<dbReference type="SUPFAM" id="SSF53067">
    <property type="entry name" value="Actin-like ATPase domain"/>
    <property type="match status" value="2"/>
</dbReference>
<feature type="binding site" evidence="7">
    <location>
        <position position="18"/>
    </location>
    <ligand>
        <name>ADP</name>
        <dbReference type="ChEBI" id="CHEBI:456216"/>
    </ligand>
</feature>
<feature type="binding site" evidence="7">
    <location>
        <position position="249"/>
    </location>
    <ligand>
        <name>glycerol</name>
        <dbReference type="ChEBI" id="CHEBI:17754"/>
    </ligand>
</feature>
<gene>
    <name evidence="7 11" type="primary">glpK</name>
    <name evidence="11" type="ORF">JTE88_01310</name>
</gene>
<keyword evidence="2 7" id="KW-0808">Transferase</keyword>
<evidence type="ECO:0000256" key="3">
    <source>
        <dbReference type="ARBA" id="ARBA00022741"/>
    </source>
</evidence>
<keyword evidence="5 7" id="KW-0319">Glycerol metabolism</keyword>
<feature type="binding site" evidence="7">
    <location>
        <position position="136"/>
    </location>
    <ligand>
        <name>sn-glycerol 3-phosphate</name>
        <dbReference type="ChEBI" id="CHEBI:57597"/>
    </ligand>
</feature>
<comment type="similarity">
    <text evidence="1 7 8">Belongs to the FGGY kinase family.</text>
</comment>
<dbReference type="InterPro" id="IPR000577">
    <property type="entry name" value="Carb_kinase_FGGY"/>
</dbReference>
<feature type="binding site" evidence="7">
    <location>
        <position position="270"/>
    </location>
    <ligand>
        <name>ADP</name>
        <dbReference type="ChEBI" id="CHEBI:456216"/>
    </ligand>
</feature>
<feature type="binding site" evidence="7">
    <location>
        <position position="14"/>
    </location>
    <ligand>
        <name>ATP</name>
        <dbReference type="ChEBI" id="CHEBI:30616"/>
    </ligand>
</feature>
<feature type="binding site" evidence="7">
    <location>
        <position position="248"/>
    </location>
    <ligand>
        <name>glycerol</name>
        <dbReference type="ChEBI" id="CHEBI:17754"/>
    </ligand>
</feature>
<feature type="binding site" evidence="7">
    <location>
        <position position="14"/>
    </location>
    <ligand>
        <name>sn-glycerol 3-phosphate</name>
        <dbReference type="ChEBI" id="CHEBI:57597"/>
    </ligand>
</feature>
<reference evidence="11 12" key="1">
    <citation type="submission" date="2021-02" db="EMBL/GenBank/DDBJ databases">
        <title>Complete Genome Sequence of Arcanobacterium phocisimile strain DSM 26142T from a harbour seal.</title>
        <authorList>
            <person name="Borowiak M."/>
            <person name="Alssahen M."/>
            <person name="Malorny B."/>
            <person name="Laemmler C."/>
            <person name="Siebert U."/>
            <person name="Ploetz M."/>
            <person name="Abdulmawjood A."/>
        </authorList>
    </citation>
    <scope>NUCLEOTIDE SEQUENCE [LARGE SCALE GENOMIC DNA]</scope>
    <source>
        <strain evidence="11 12">DSM 26142</strain>
    </source>
</reference>
<dbReference type="EC" id="2.7.1.30" evidence="7"/>
<dbReference type="Pfam" id="PF00370">
    <property type="entry name" value="FGGY_N"/>
    <property type="match status" value="1"/>
</dbReference>
<feature type="binding site" evidence="7">
    <location>
        <position position="314"/>
    </location>
    <ligand>
        <name>ATP</name>
        <dbReference type="ChEBI" id="CHEBI:30616"/>
    </ligand>
</feature>
<evidence type="ECO:0000256" key="4">
    <source>
        <dbReference type="ARBA" id="ARBA00022777"/>
    </source>
</evidence>
<feature type="binding site" evidence="7">
    <location>
        <position position="270"/>
    </location>
    <ligand>
        <name>ATP</name>
        <dbReference type="ChEBI" id="CHEBI:30616"/>
    </ligand>
</feature>
<feature type="binding site" evidence="7">
    <location>
        <position position="84"/>
    </location>
    <ligand>
        <name>glycerol</name>
        <dbReference type="ChEBI" id="CHEBI:17754"/>
    </ligand>
</feature>
<dbReference type="Proteomes" id="UP000602653">
    <property type="component" value="Chromosome"/>
</dbReference>
<feature type="binding site" evidence="7">
    <location>
        <position position="85"/>
    </location>
    <ligand>
        <name>glycerol</name>
        <dbReference type="ChEBI" id="CHEBI:17754"/>
    </ligand>
</feature>
<dbReference type="Pfam" id="PF02782">
    <property type="entry name" value="FGGY_C"/>
    <property type="match status" value="1"/>
</dbReference>
<dbReference type="InterPro" id="IPR018484">
    <property type="entry name" value="FGGY_N"/>
</dbReference>
<feature type="binding site" evidence="7">
    <location>
        <position position="419"/>
    </location>
    <ligand>
        <name>ADP</name>
        <dbReference type="ChEBI" id="CHEBI:456216"/>
    </ligand>
</feature>
<accession>A0ABX7IH18</accession>
<feature type="binding site" evidence="7">
    <location>
        <position position="84"/>
    </location>
    <ligand>
        <name>sn-glycerol 3-phosphate</name>
        <dbReference type="ChEBI" id="CHEBI:57597"/>
    </ligand>
</feature>
<keyword evidence="3 7" id="KW-0547">Nucleotide-binding</keyword>
<dbReference type="PIRSF" id="PIRSF000538">
    <property type="entry name" value="GlpK"/>
    <property type="match status" value="1"/>
</dbReference>
<comment type="catalytic activity">
    <reaction evidence="7">
        <text>glycerol + ATP = sn-glycerol 3-phosphate + ADP + H(+)</text>
        <dbReference type="Rhea" id="RHEA:21644"/>
        <dbReference type="ChEBI" id="CHEBI:15378"/>
        <dbReference type="ChEBI" id="CHEBI:17754"/>
        <dbReference type="ChEBI" id="CHEBI:30616"/>
        <dbReference type="ChEBI" id="CHEBI:57597"/>
        <dbReference type="ChEBI" id="CHEBI:456216"/>
        <dbReference type="EC" id="2.7.1.30"/>
    </reaction>
</comment>
<dbReference type="GO" id="GO:0004370">
    <property type="term" value="F:glycerol kinase activity"/>
    <property type="evidence" value="ECO:0007669"/>
    <property type="project" value="UniProtKB-EC"/>
</dbReference>
<keyword evidence="12" id="KW-1185">Reference proteome</keyword>
<sequence length="510" mass="55616">MTEKKYVIAIDQGTTSSRAIVFNHSGEIVSVGQKEHEQIFPKAGWVEHDPIEIRDNIREVIGQALSKADINRHEIASVGITNQRETAVVWDKNTGKPIYNAIVWQDTRTDTIVRELAGDAGADKYKEICGLPLATYFSGPKIKWILDNVEGAREKAEAGDLLFGNTDCWVLWNLTGGPNGGVHVTDVTNASRTMLMDVRKLQWDEGICIDMGIPMSMLPEIRSSSEVYGHGAKNSLLIDTPISGILGDQQAATFGQACFQKGMAKNTYGTGCFMLINTGHEAVTSENGLLTTVCYKIGDQEPVYALEGSIAVTGSLVQWLRDNLGIISTAPEIEALAETVEDNGGVYFVPAFSGLFAPYWKDNARGAIVGLTRFNNKGHLARAVLEATAFQTAEVLEAMNADSAADLTELRVDGGMTANNTLMQFQADLLGVDVVVPEVAETTALGAAYAAGIAVGFWNGEDDVIANWKEGKRFSPQMPVAERERQMRLWKKAVTRTFDWIDEDTEKIDG</sequence>
<dbReference type="EMBL" id="CP070228">
    <property type="protein sequence ID" value="QRV02426.1"/>
    <property type="molecule type" value="Genomic_DNA"/>
</dbReference>
<evidence type="ECO:0000313" key="12">
    <source>
        <dbReference type="Proteomes" id="UP000602653"/>
    </source>
</evidence>
<feature type="binding site" evidence="7">
    <location>
        <position position="136"/>
    </location>
    <ligand>
        <name>glycerol</name>
        <dbReference type="ChEBI" id="CHEBI:17754"/>
    </ligand>
</feature>
<dbReference type="PANTHER" id="PTHR10196:SF69">
    <property type="entry name" value="GLYCEROL KINASE"/>
    <property type="match status" value="1"/>
</dbReference>
<protein>
    <recommendedName>
        <fullName evidence="7">Glycerol kinase</fullName>
        <ecNumber evidence="7">2.7.1.30</ecNumber>
    </recommendedName>
    <alternativeName>
        <fullName evidence="7">ATP:glycerol 3-phosphotransferase</fullName>
    </alternativeName>
    <alternativeName>
        <fullName evidence="7">Glycerokinase</fullName>
        <shortName evidence="7">GK</shortName>
    </alternativeName>
</protein>
<feature type="binding site" evidence="7">
    <location>
        <position position="15"/>
    </location>
    <ligand>
        <name>ATP</name>
        <dbReference type="ChEBI" id="CHEBI:30616"/>
    </ligand>
</feature>
<evidence type="ECO:0000256" key="6">
    <source>
        <dbReference type="ARBA" id="ARBA00022840"/>
    </source>
</evidence>
<name>A0ABX7IH18_9ACTO</name>
<feature type="binding site" evidence="7">
    <location>
        <position position="85"/>
    </location>
    <ligand>
        <name>sn-glycerol 3-phosphate</name>
        <dbReference type="ChEBI" id="CHEBI:57597"/>
    </ligand>
</feature>
<dbReference type="Gene3D" id="3.30.420.40">
    <property type="match status" value="2"/>
</dbReference>
<comment type="activity regulation">
    <text evidence="7">Inhibited by fructose 1,6-bisphosphate (FBP).</text>
</comment>
<keyword evidence="6 7" id="KW-0067">ATP-binding</keyword>
<dbReference type="InterPro" id="IPR043129">
    <property type="entry name" value="ATPase_NBD"/>
</dbReference>
<dbReference type="NCBIfam" id="NF000756">
    <property type="entry name" value="PRK00047.1"/>
    <property type="match status" value="1"/>
</dbReference>
<feature type="binding site" evidence="7">
    <location>
        <position position="415"/>
    </location>
    <ligand>
        <name>ATP</name>
        <dbReference type="ChEBI" id="CHEBI:30616"/>
    </ligand>
</feature>
<dbReference type="CDD" id="cd07769">
    <property type="entry name" value="ASKHA_NBD_FGGY_GK"/>
    <property type="match status" value="1"/>
</dbReference>
<evidence type="ECO:0000256" key="5">
    <source>
        <dbReference type="ARBA" id="ARBA00022798"/>
    </source>
</evidence>
<dbReference type="RefSeq" id="WP_204424876.1">
    <property type="nucleotide sequence ID" value="NZ_CP070228.1"/>
</dbReference>
<dbReference type="HAMAP" id="MF_00186">
    <property type="entry name" value="Glycerol_kin"/>
    <property type="match status" value="1"/>
</dbReference>
<dbReference type="PANTHER" id="PTHR10196">
    <property type="entry name" value="SUGAR KINASE"/>
    <property type="match status" value="1"/>
</dbReference>
<feature type="binding site" evidence="7">
    <location>
        <position position="14"/>
    </location>
    <ligand>
        <name>ADP</name>
        <dbReference type="ChEBI" id="CHEBI:456216"/>
    </ligand>
</feature>
<keyword evidence="4 7" id="KW-0418">Kinase</keyword>
<comment type="function">
    <text evidence="7">Key enzyme in the regulation of glycerol uptake and metabolism. Catalyzes the phosphorylation of glycerol to yield sn-glycerol 3-phosphate.</text>
</comment>
<dbReference type="NCBIfam" id="TIGR01311">
    <property type="entry name" value="glycerol_kin"/>
    <property type="match status" value="1"/>
</dbReference>
<dbReference type="PROSITE" id="PS00445">
    <property type="entry name" value="FGGY_KINASES_2"/>
    <property type="match status" value="1"/>
</dbReference>
<evidence type="ECO:0000256" key="8">
    <source>
        <dbReference type="RuleBase" id="RU003733"/>
    </source>
</evidence>
<dbReference type="InterPro" id="IPR018485">
    <property type="entry name" value="FGGY_C"/>
</dbReference>
<evidence type="ECO:0000256" key="1">
    <source>
        <dbReference type="ARBA" id="ARBA00009156"/>
    </source>
</evidence>
<feature type="binding site" evidence="7">
    <location>
        <position position="415"/>
    </location>
    <ligand>
        <name>ADP</name>
        <dbReference type="ChEBI" id="CHEBI:456216"/>
    </ligand>
</feature>
<feature type="binding site" evidence="7">
    <location>
        <position position="318"/>
    </location>
    <ligand>
        <name>ATP</name>
        <dbReference type="ChEBI" id="CHEBI:30616"/>
    </ligand>
</feature>
<feature type="domain" description="Carbohydrate kinase FGGY N-terminal" evidence="9">
    <location>
        <begin position="6"/>
        <end position="255"/>
    </location>
</feature>
<evidence type="ECO:0000259" key="9">
    <source>
        <dbReference type="Pfam" id="PF00370"/>
    </source>
</evidence>